<evidence type="ECO:0000313" key="3">
    <source>
        <dbReference type="Proteomes" id="UP000759537"/>
    </source>
</evidence>
<comment type="caution">
    <text evidence="2">The sequence shown here is derived from an EMBL/GenBank/DDBJ whole genome shotgun (WGS) entry which is preliminary data.</text>
</comment>
<evidence type="ECO:0000313" key="2">
    <source>
        <dbReference type="EMBL" id="KAF8487233.1"/>
    </source>
</evidence>
<proteinExistence type="predicted"/>
<accession>A0A9P5N5S0</accession>
<dbReference type="Proteomes" id="UP000759537">
    <property type="component" value="Unassembled WGS sequence"/>
</dbReference>
<feature type="domain" description="Fungal STAND N-terminal Goodbye" evidence="1">
    <location>
        <begin position="16"/>
        <end position="136"/>
    </location>
</feature>
<protein>
    <recommendedName>
        <fullName evidence="1">Fungal STAND N-terminal Goodbye domain-containing protein</fullName>
    </recommendedName>
</protein>
<dbReference type="Pfam" id="PF17109">
    <property type="entry name" value="Goodbye"/>
    <property type="match status" value="1"/>
</dbReference>
<dbReference type="InterPro" id="IPR031350">
    <property type="entry name" value="Goodbye_dom"/>
</dbReference>
<gene>
    <name evidence="2" type="ORF">DFH94DRAFT_678273</name>
</gene>
<evidence type="ECO:0000259" key="1">
    <source>
        <dbReference type="Pfam" id="PF17109"/>
    </source>
</evidence>
<sequence>MANSPSSSFESTFGHSLHEYKKRTGNDLFSHPLAFRLQTCESPRAIISVLQEQVRAIDQSGSGDESLTKWLSPTVNFLVALSAIQQDVGLVIAPAKLIFVGIGVLLSTAKAVRVGASQDRLIDILGRLGEIFQQLEHKVALPGSRKDINEMILLELFSILASVTKEITQGRAKKYWKKLIGRNVVEDALRRLDDLARVMESGPTFSERIIMPP</sequence>
<dbReference type="OrthoDB" id="3234908at2759"/>
<name>A0A9P5N5S0_9AGAM</name>
<dbReference type="EMBL" id="WHVB01000001">
    <property type="protein sequence ID" value="KAF8487233.1"/>
    <property type="molecule type" value="Genomic_DNA"/>
</dbReference>
<organism evidence="2 3">
    <name type="scientific">Russula ochroleuca</name>
    <dbReference type="NCBI Taxonomy" id="152965"/>
    <lineage>
        <taxon>Eukaryota</taxon>
        <taxon>Fungi</taxon>
        <taxon>Dikarya</taxon>
        <taxon>Basidiomycota</taxon>
        <taxon>Agaricomycotina</taxon>
        <taxon>Agaricomycetes</taxon>
        <taxon>Russulales</taxon>
        <taxon>Russulaceae</taxon>
        <taxon>Russula</taxon>
    </lineage>
</organism>
<dbReference type="AlphaFoldDB" id="A0A9P5N5S0"/>
<reference evidence="2" key="1">
    <citation type="submission" date="2019-10" db="EMBL/GenBank/DDBJ databases">
        <authorList>
            <consortium name="DOE Joint Genome Institute"/>
            <person name="Kuo A."/>
            <person name="Miyauchi S."/>
            <person name="Kiss E."/>
            <person name="Drula E."/>
            <person name="Kohler A."/>
            <person name="Sanchez-Garcia M."/>
            <person name="Andreopoulos B."/>
            <person name="Barry K.W."/>
            <person name="Bonito G."/>
            <person name="Buee M."/>
            <person name="Carver A."/>
            <person name="Chen C."/>
            <person name="Cichocki N."/>
            <person name="Clum A."/>
            <person name="Culley D."/>
            <person name="Crous P.W."/>
            <person name="Fauchery L."/>
            <person name="Girlanda M."/>
            <person name="Hayes R."/>
            <person name="Keri Z."/>
            <person name="LaButti K."/>
            <person name="Lipzen A."/>
            <person name="Lombard V."/>
            <person name="Magnuson J."/>
            <person name="Maillard F."/>
            <person name="Morin E."/>
            <person name="Murat C."/>
            <person name="Nolan M."/>
            <person name="Ohm R."/>
            <person name="Pangilinan J."/>
            <person name="Pereira M."/>
            <person name="Perotto S."/>
            <person name="Peter M."/>
            <person name="Riley R."/>
            <person name="Sitrit Y."/>
            <person name="Stielow B."/>
            <person name="Szollosi G."/>
            <person name="Zifcakova L."/>
            <person name="Stursova M."/>
            <person name="Spatafora J.W."/>
            <person name="Tedersoo L."/>
            <person name="Vaario L.-M."/>
            <person name="Yamada A."/>
            <person name="Yan M."/>
            <person name="Wang P."/>
            <person name="Xu J."/>
            <person name="Bruns T."/>
            <person name="Baldrian P."/>
            <person name="Vilgalys R."/>
            <person name="Henrissat B."/>
            <person name="Grigoriev I.V."/>
            <person name="Hibbett D."/>
            <person name="Nagy L.G."/>
            <person name="Martin F.M."/>
        </authorList>
    </citation>
    <scope>NUCLEOTIDE SEQUENCE</scope>
    <source>
        <strain evidence="2">Prilba</strain>
    </source>
</reference>
<reference evidence="2" key="2">
    <citation type="journal article" date="2020" name="Nat. Commun.">
        <title>Large-scale genome sequencing of mycorrhizal fungi provides insights into the early evolution of symbiotic traits.</title>
        <authorList>
            <person name="Miyauchi S."/>
            <person name="Kiss E."/>
            <person name="Kuo A."/>
            <person name="Drula E."/>
            <person name="Kohler A."/>
            <person name="Sanchez-Garcia M."/>
            <person name="Morin E."/>
            <person name="Andreopoulos B."/>
            <person name="Barry K.W."/>
            <person name="Bonito G."/>
            <person name="Buee M."/>
            <person name="Carver A."/>
            <person name="Chen C."/>
            <person name="Cichocki N."/>
            <person name="Clum A."/>
            <person name="Culley D."/>
            <person name="Crous P.W."/>
            <person name="Fauchery L."/>
            <person name="Girlanda M."/>
            <person name="Hayes R.D."/>
            <person name="Keri Z."/>
            <person name="LaButti K."/>
            <person name="Lipzen A."/>
            <person name="Lombard V."/>
            <person name="Magnuson J."/>
            <person name="Maillard F."/>
            <person name="Murat C."/>
            <person name="Nolan M."/>
            <person name="Ohm R.A."/>
            <person name="Pangilinan J."/>
            <person name="Pereira M.F."/>
            <person name="Perotto S."/>
            <person name="Peter M."/>
            <person name="Pfister S."/>
            <person name="Riley R."/>
            <person name="Sitrit Y."/>
            <person name="Stielow J.B."/>
            <person name="Szollosi G."/>
            <person name="Zifcakova L."/>
            <person name="Stursova M."/>
            <person name="Spatafora J.W."/>
            <person name="Tedersoo L."/>
            <person name="Vaario L.M."/>
            <person name="Yamada A."/>
            <person name="Yan M."/>
            <person name="Wang P."/>
            <person name="Xu J."/>
            <person name="Bruns T."/>
            <person name="Baldrian P."/>
            <person name="Vilgalys R."/>
            <person name="Dunand C."/>
            <person name="Henrissat B."/>
            <person name="Grigoriev I.V."/>
            <person name="Hibbett D."/>
            <person name="Nagy L.G."/>
            <person name="Martin F.M."/>
        </authorList>
    </citation>
    <scope>NUCLEOTIDE SEQUENCE</scope>
    <source>
        <strain evidence="2">Prilba</strain>
    </source>
</reference>
<keyword evidence="3" id="KW-1185">Reference proteome</keyword>